<name>A0A0E0HT58_ORYNI</name>
<evidence type="ECO:0000313" key="1">
    <source>
        <dbReference type="EnsemblPlants" id="ONIVA06G23920.1"/>
    </source>
</evidence>
<reference evidence="1" key="2">
    <citation type="submission" date="2018-04" db="EMBL/GenBank/DDBJ databases">
        <title>OnivRS2 (Oryza nivara Reference Sequence Version 2).</title>
        <authorList>
            <person name="Zhang J."/>
            <person name="Kudrna D."/>
            <person name="Lee S."/>
            <person name="Talag J."/>
            <person name="Rajasekar S."/>
            <person name="Welchert J."/>
            <person name="Hsing Y.-I."/>
            <person name="Wing R.A."/>
        </authorList>
    </citation>
    <scope>NUCLEOTIDE SEQUENCE [LARGE SCALE GENOMIC DNA]</scope>
    <source>
        <strain evidence="1">SL10</strain>
    </source>
</reference>
<dbReference type="AlphaFoldDB" id="A0A0E0HT58"/>
<evidence type="ECO:0000313" key="2">
    <source>
        <dbReference type="Proteomes" id="UP000006591"/>
    </source>
</evidence>
<proteinExistence type="predicted"/>
<dbReference type="Gramene" id="ONIVA06G23920.1">
    <property type="protein sequence ID" value="ONIVA06G23920.1"/>
    <property type="gene ID" value="ONIVA06G23920"/>
</dbReference>
<dbReference type="HOGENOM" id="CLU_184042_0_0_1"/>
<dbReference type="EnsemblPlants" id="ONIVA06G23920.1">
    <property type="protein sequence ID" value="ONIVA06G23920.1"/>
    <property type="gene ID" value="ONIVA06G23920"/>
</dbReference>
<reference evidence="1" key="1">
    <citation type="submission" date="2015-04" db="UniProtKB">
        <authorList>
            <consortium name="EnsemblPlants"/>
        </authorList>
    </citation>
    <scope>IDENTIFICATION</scope>
    <source>
        <strain evidence="1">SL10</strain>
    </source>
</reference>
<sequence length="96" mass="10762">MWALMVVSCSRGVPSSVGQCAPSMNEMILLYDNFLPSPFMNVLYEIYQFEIFVMVMNVTVMRSINITDGSQTNGPFEIIVICDGFYTWPVTGAGHH</sequence>
<dbReference type="Proteomes" id="UP000006591">
    <property type="component" value="Chromosome 6"/>
</dbReference>
<accession>A0A0E0HT58</accession>
<keyword evidence="2" id="KW-1185">Reference proteome</keyword>
<protein>
    <submittedName>
        <fullName evidence="1">Uncharacterized protein</fullName>
    </submittedName>
</protein>
<organism evidence="1">
    <name type="scientific">Oryza nivara</name>
    <name type="common">Indian wild rice</name>
    <name type="synonym">Oryza sativa f. spontanea</name>
    <dbReference type="NCBI Taxonomy" id="4536"/>
    <lineage>
        <taxon>Eukaryota</taxon>
        <taxon>Viridiplantae</taxon>
        <taxon>Streptophyta</taxon>
        <taxon>Embryophyta</taxon>
        <taxon>Tracheophyta</taxon>
        <taxon>Spermatophyta</taxon>
        <taxon>Magnoliopsida</taxon>
        <taxon>Liliopsida</taxon>
        <taxon>Poales</taxon>
        <taxon>Poaceae</taxon>
        <taxon>BOP clade</taxon>
        <taxon>Oryzoideae</taxon>
        <taxon>Oryzeae</taxon>
        <taxon>Oryzinae</taxon>
        <taxon>Oryza</taxon>
    </lineage>
</organism>